<dbReference type="RefSeq" id="YP_009759700.1">
    <property type="nucleotide sequence ID" value="NC_047242.1"/>
</dbReference>
<reference evidence="3" key="1">
    <citation type="submission" date="2020-01" db="EMBL/GenBank/DDBJ databases">
        <title>The mitochondrial genome of Bipolaris sorokiniana.</title>
        <authorList>
            <person name="Song N."/>
        </authorList>
    </citation>
    <scope>NUCLEOTIDE SEQUENCE</scope>
</reference>
<dbReference type="InterPro" id="IPR027434">
    <property type="entry name" value="Homing_endonucl"/>
</dbReference>
<evidence type="ECO:0000259" key="2">
    <source>
        <dbReference type="Pfam" id="PF00961"/>
    </source>
</evidence>
<dbReference type="GO" id="GO:0004519">
    <property type="term" value="F:endonuclease activity"/>
    <property type="evidence" value="ECO:0007669"/>
    <property type="project" value="UniProtKB-KW"/>
</dbReference>
<dbReference type="EMBL" id="MN978926">
    <property type="protein sequence ID" value="QIQ48912.1"/>
    <property type="molecule type" value="Genomic_DNA"/>
</dbReference>
<evidence type="ECO:0000256" key="1">
    <source>
        <dbReference type="SAM" id="Phobius"/>
    </source>
</evidence>
<feature type="domain" description="Homing endonuclease LAGLIDADG" evidence="2">
    <location>
        <begin position="61"/>
        <end position="146"/>
    </location>
</feature>
<dbReference type="SUPFAM" id="SSF55608">
    <property type="entry name" value="Homing endonucleases"/>
    <property type="match status" value="2"/>
</dbReference>
<keyword evidence="3" id="KW-0496">Mitochondrion</keyword>
<dbReference type="PANTHER" id="PTHR36181:SF4">
    <property type="entry name" value="LAGLIDADG ENDONUCLEASE"/>
    <property type="match status" value="1"/>
</dbReference>
<keyword evidence="3" id="KW-0255">Endonuclease</keyword>
<protein>
    <submittedName>
        <fullName evidence="3">LAGLIDADG endonuclease</fullName>
    </submittedName>
</protein>
<keyword evidence="3" id="KW-0378">Hydrolase</keyword>
<dbReference type="Pfam" id="PF00961">
    <property type="entry name" value="LAGLIDADG_1"/>
    <property type="match status" value="2"/>
</dbReference>
<keyword evidence="1" id="KW-0812">Transmembrane</keyword>
<dbReference type="AlphaFoldDB" id="A0A6G9KB06"/>
<sequence>MPIRNYTVSSNPNPDTSIIMLPWFVTGFTLFFFSFATFFFLVISMKLRRKKKTNQLKKIRKAPRTNRGWKIEANFIINLHKKDVKILKQIKEFFGGVGRVSKERNGCCDYTVSSLDQIASVILPHFDKYPLITQKLADYILFKEVVLMMKRGEHLTVSGLEAIMNRRASMNRGLTPALKEAFPEHVPVERPIIDATKAFPIDPYWLAGFASGDGTFAIKLRVNDSFAGGRVELVFALTQHSRDLPLMKYFVEYLGCGKCYTFKNHAEYICRNFETFLLWSISLNI</sequence>
<dbReference type="InterPro" id="IPR051289">
    <property type="entry name" value="LAGLIDADG_Endonuclease"/>
</dbReference>
<organism evidence="3">
    <name type="scientific">Cochliobolus sativus</name>
    <name type="common">Common root rot and spot blotch fungus</name>
    <name type="synonym">Bipolaris sorokiniana</name>
    <dbReference type="NCBI Taxonomy" id="45130"/>
    <lineage>
        <taxon>Eukaryota</taxon>
        <taxon>Fungi</taxon>
        <taxon>Dikarya</taxon>
        <taxon>Ascomycota</taxon>
        <taxon>Pezizomycotina</taxon>
        <taxon>Dothideomycetes</taxon>
        <taxon>Pleosporomycetidae</taxon>
        <taxon>Pleosporales</taxon>
        <taxon>Pleosporineae</taxon>
        <taxon>Pleosporaceae</taxon>
        <taxon>Bipolaris</taxon>
    </lineage>
</organism>
<geneLocation type="mitochondrion" evidence="3"/>
<dbReference type="Gene3D" id="3.10.28.10">
    <property type="entry name" value="Homing endonucleases"/>
    <property type="match status" value="2"/>
</dbReference>
<dbReference type="GeneID" id="54599954"/>
<feature type="domain" description="Homing endonuclease LAGLIDADG" evidence="2">
    <location>
        <begin position="206"/>
        <end position="273"/>
    </location>
</feature>
<accession>A0A6G9KB06</accession>
<keyword evidence="1" id="KW-1133">Transmembrane helix</keyword>
<dbReference type="GO" id="GO:0005739">
    <property type="term" value="C:mitochondrion"/>
    <property type="evidence" value="ECO:0007669"/>
    <property type="project" value="UniProtKB-ARBA"/>
</dbReference>
<feature type="transmembrane region" description="Helical" evidence="1">
    <location>
        <begin position="20"/>
        <end position="43"/>
    </location>
</feature>
<keyword evidence="1" id="KW-0472">Membrane</keyword>
<dbReference type="PANTHER" id="PTHR36181">
    <property type="entry name" value="INTRON-ENCODED ENDONUCLEASE AI3-RELATED"/>
    <property type="match status" value="1"/>
</dbReference>
<keyword evidence="3" id="KW-0540">Nuclease</keyword>
<name>A0A6G9KB06_COCSA</name>
<evidence type="ECO:0000313" key="3">
    <source>
        <dbReference type="EMBL" id="QIQ48912.1"/>
    </source>
</evidence>
<gene>
    <name evidence="3" type="primary">orf285</name>
</gene>
<dbReference type="InterPro" id="IPR004860">
    <property type="entry name" value="LAGLIDADG_dom"/>
</dbReference>
<proteinExistence type="predicted"/>